<sequence>MIKPEKYREEKDMLKKKTSRLL</sequence>
<evidence type="ECO:0000313" key="3">
    <source>
        <dbReference type="Proteomes" id="UP000008553"/>
    </source>
</evidence>
<evidence type="ECO:0000313" key="2">
    <source>
        <dbReference type="EMBL" id="EAA20500.1"/>
    </source>
</evidence>
<accession>Q7RQ92</accession>
<comment type="caution">
    <text evidence="2">The sequence shown here is derived from an EMBL/GenBank/DDBJ whole genome shotgun (WGS) entry which is preliminary data.</text>
</comment>
<proteinExistence type="predicted"/>
<dbReference type="InParanoid" id="Q7RQ92"/>
<keyword evidence="3" id="KW-1185">Reference proteome</keyword>
<dbReference type="EMBL" id="AABL01000317">
    <property type="protein sequence ID" value="EAA20500.1"/>
    <property type="molecule type" value="Genomic_DNA"/>
</dbReference>
<feature type="region of interest" description="Disordered" evidence="1">
    <location>
        <begin position="1"/>
        <end position="22"/>
    </location>
</feature>
<dbReference type="AlphaFoldDB" id="Q7RQ92"/>
<dbReference type="Proteomes" id="UP000008553">
    <property type="component" value="Unassembled WGS sequence"/>
</dbReference>
<dbReference type="PaxDb" id="73239-Q7RQ92"/>
<organism evidence="2 3">
    <name type="scientific">Plasmodium yoelii yoelii</name>
    <dbReference type="NCBI Taxonomy" id="73239"/>
    <lineage>
        <taxon>Eukaryota</taxon>
        <taxon>Sar</taxon>
        <taxon>Alveolata</taxon>
        <taxon>Apicomplexa</taxon>
        <taxon>Aconoidasida</taxon>
        <taxon>Haemosporida</taxon>
        <taxon>Plasmodiidae</taxon>
        <taxon>Plasmodium</taxon>
        <taxon>Plasmodium (Vinckeia)</taxon>
    </lineage>
</organism>
<gene>
    <name evidence="2" type="ORF">PY01210</name>
</gene>
<reference evidence="2 3" key="1">
    <citation type="journal article" date="2002" name="Nature">
        <title>Genome sequence and comparative analysis of the model rodent malaria parasite Plasmodium yoelii yoelii.</title>
        <authorList>
            <person name="Carlton J.M."/>
            <person name="Angiuoli S.V."/>
            <person name="Suh B.B."/>
            <person name="Kooij T.W."/>
            <person name="Pertea M."/>
            <person name="Silva J.C."/>
            <person name="Ermolaeva M.D."/>
            <person name="Allen J.E."/>
            <person name="Selengut J.D."/>
            <person name="Koo H.L."/>
            <person name="Peterson J.D."/>
            <person name="Pop M."/>
            <person name="Kosack D.S."/>
            <person name="Shumway M.F."/>
            <person name="Bidwell S.L."/>
            <person name="Shallom S.J."/>
            <person name="van Aken S.E."/>
            <person name="Riedmuller S.B."/>
            <person name="Feldblyum T.V."/>
            <person name="Cho J.K."/>
            <person name="Quackenbush J."/>
            <person name="Sedegah M."/>
            <person name="Shoaibi A."/>
            <person name="Cummings L.M."/>
            <person name="Florens L."/>
            <person name="Yates J.R."/>
            <person name="Raine J.D."/>
            <person name="Sinden R.E."/>
            <person name="Harris M.A."/>
            <person name="Cunningham D.A."/>
            <person name="Preiser P.R."/>
            <person name="Bergman L.W."/>
            <person name="Vaidya A.B."/>
            <person name="van Lin L.H."/>
            <person name="Janse C.J."/>
            <person name="Waters A.P."/>
            <person name="Smith H.O."/>
            <person name="White O.R."/>
            <person name="Salzberg S.L."/>
            <person name="Venter J.C."/>
            <person name="Fraser C.M."/>
            <person name="Hoffman S.L."/>
            <person name="Gardner M.J."/>
            <person name="Carucci D.J."/>
        </authorList>
    </citation>
    <scope>NUCLEOTIDE SEQUENCE [LARGE SCALE GENOMIC DNA]</scope>
    <source>
        <strain evidence="2 3">17XNL</strain>
    </source>
</reference>
<evidence type="ECO:0000256" key="1">
    <source>
        <dbReference type="SAM" id="MobiDB-lite"/>
    </source>
</evidence>
<protein>
    <submittedName>
        <fullName evidence="2">Uncharacterized protein</fullName>
    </submittedName>
</protein>
<feature type="compositionally biased region" description="Basic and acidic residues" evidence="1">
    <location>
        <begin position="1"/>
        <end position="15"/>
    </location>
</feature>
<name>Q7RQ92_PLAYO</name>